<gene>
    <name evidence="1" type="ORF">AYJ05_07575</name>
</gene>
<dbReference type="InterPro" id="IPR032710">
    <property type="entry name" value="NTF2-like_dom_sf"/>
</dbReference>
<dbReference type="RefSeq" id="WP_066793362.1">
    <property type="nucleotide sequence ID" value="NZ_CAJFGC010000077.1"/>
</dbReference>
<dbReference type="GO" id="GO:0008658">
    <property type="term" value="F:penicillin binding"/>
    <property type="evidence" value="ECO:0007669"/>
    <property type="project" value="InterPro"/>
</dbReference>
<dbReference type="EMBL" id="LSTQ01000026">
    <property type="protein sequence ID" value="OAH25074.1"/>
    <property type="molecule type" value="Genomic_DNA"/>
</dbReference>
<dbReference type="PROSITE" id="PS51257">
    <property type="entry name" value="PROKAR_LIPOPROTEIN"/>
    <property type="match status" value="1"/>
</dbReference>
<dbReference type="SUPFAM" id="SSF56601">
    <property type="entry name" value="beta-lactamase/transpeptidase-like"/>
    <property type="match status" value="1"/>
</dbReference>
<dbReference type="PANTHER" id="PTHR30627">
    <property type="entry name" value="PEPTIDOGLYCAN D,D-TRANSPEPTIDASE"/>
    <property type="match status" value="1"/>
</dbReference>
<dbReference type="AlphaFoldDB" id="A0A110A8D3"/>
<keyword evidence="2" id="KW-1185">Reference proteome</keyword>
<protein>
    <submittedName>
        <fullName evidence="1">Cell division protein FtsI</fullName>
    </submittedName>
</protein>
<dbReference type="InterPro" id="IPR050515">
    <property type="entry name" value="Beta-lactam/transpept"/>
</dbReference>
<dbReference type="InterPro" id="IPR001460">
    <property type="entry name" value="PCN-bd_Tpept"/>
</dbReference>
<dbReference type="PANTHER" id="PTHR30627:SF24">
    <property type="entry name" value="PENICILLIN-BINDING PROTEIN 4B"/>
    <property type="match status" value="1"/>
</dbReference>
<keyword evidence="1" id="KW-0131">Cell cycle</keyword>
<dbReference type="GO" id="GO:0051301">
    <property type="term" value="P:cell division"/>
    <property type="evidence" value="ECO:0007669"/>
    <property type="project" value="UniProtKB-KW"/>
</dbReference>
<organism evidence="1 2">
    <name type="scientific">Corynebacterium stationis</name>
    <dbReference type="NCBI Taxonomy" id="1705"/>
    <lineage>
        <taxon>Bacteria</taxon>
        <taxon>Bacillati</taxon>
        <taxon>Actinomycetota</taxon>
        <taxon>Actinomycetes</taxon>
        <taxon>Mycobacteriales</taxon>
        <taxon>Corynebacteriaceae</taxon>
        <taxon>Corynebacterium</taxon>
    </lineage>
</organism>
<dbReference type="Proteomes" id="UP000076947">
    <property type="component" value="Unassembled WGS sequence"/>
</dbReference>
<reference evidence="2" key="1">
    <citation type="submission" date="2016-02" db="EMBL/GenBank/DDBJ databases">
        <authorList>
            <person name="Kaur G."/>
            <person name="Nair G.R."/>
            <person name="Mayilraj S."/>
        </authorList>
    </citation>
    <scope>NUCLEOTIDE SEQUENCE [LARGE SCALE GENOMIC DNA]</scope>
    <source>
        <strain evidence="2">GA-15</strain>
    </source>
</reference>
<dbReference type="Pfam" id="PF00905">
    <property type="entry name" value="Transpeptidase"/>
    <property type="match status" value="1"/>
</dbReference>
<accession>A0A110A8D3</accession>
<sequence length="603" mass="64419">MKRSVSLLCAVTFAAGTAVACTPKPVTADPTVDSIIEAMESGEPLGEYFDKSAEVDDVFSSTYEGLQAESVDVELHGIDQDESRATANYTITWDLPRDRELSYDTSMVLTKANEEWTGRWQPSLVHPQLGANQHLELRSIPAERASVISSDGVELMRPGLQYRVVADMSQVESVRAFAGKIAGAIAEAGGKAPDADDLASQMREVDGNFSVGLYDENVGKKLQARFTDDRQVRINEEPALVLRDEGFARDLMSRVSNLVSDDVNGTNGWSVDVVNDEGASFTQVLEHAPDPSPAVRVSIDYDVQRAAEEAVNLRADSQTMMVAIRPSSGEILAVAQTEAADRDGDVALSGQYPPGSVFKIITAAAGVDKQGLNSGSIVPCPGTMDIYGRIVTNYNAFSKGDVPLIDAFASSCNTTFADMSTKLEPGELANEGKQFGLGIDYEIPGLTTMTGSVPEGETPLERTEAGYGQGYDLASPFGMALVSATVANGRTPVPTLVSTEETKVSETVEPPSEHVINELRAMMRQTVTSGTAAGMQASGEIFGKTGEAEINNGSHAWFTGYRSDDDIAFATLVVLGGGSETSVAITDSFFQNLDKNRAEPQRE</sequence>
<dbReference type="SUPFAM" id="SSF54427">
    <property type="entry name" value="NTF2-like"/>
    <property type="match status" value="1"/>
</dbReference>
<dbReference type="InterPro" id="IPR007887">
    <property type="entry name" value="MecA_N"/>
</dbReference>
<dbReference type="Pfam" id="PF05223">
    <property type="entry name" value="MecA_N"/>
    <property type="match status" value="1"/>
</dbReference>
<dbReference type="GO" id="GO:0071555">
    <property type="term" value="P:cell wall organization"/>
    <property type="evidence" value="ECO:0007669"/>
    <property type="project" value="TreeGrafter"/>
</dbReference>
<evidence type="ECO:0000313" key="1">
    <source>
        <dbReference type="EMBL" id="OAH25074.1"/>
    </source>
</evidence>
<name>A0A110A8D3_9CORY</name>
<comment type="caution">
    <text evidence="1">The sequence shown here is derived from an EMBL/GenBank/DDBJ whole genome shotgun (WGS) entry which is preliminary data.</text>
</comment>
<dbReference type="GO" id="GO:0071972">
    <property type="term" value="F:peptidoglycan L,D-transpeptidase activity"/>
    <property type="evidence" value="ECO:0007669"/>
    <property type="project" value="TreeGrafter"/>
</dbReference>
<dbReference type="STRING" id="1705.CA21670_04700"/>
<dbReference type="GO" id="GO:0046677">
    <property type="term" value="P:response to antibiotic"/>
    <property type="evidence" value="ECO:0007669"/>
    <property type="project" value="InterPro"/>
</dbReference>
<dbReference type="InterPro" id="IPR012338">
    <property type="entry name" value="Beta-lactam/transpept-like"/>
</dbReference>
<proteinExistence type="predicted"/>
<dbReference type="Gene3D" id="3.40.710.10">
    <property type="entry name" value="DD-peptidase/beta-lactamase superfamily"/>
    <property type="match status" value="1"/>
</dbReference>
<dbReference type="GO" id="GO:0005886">
    <property type="term" value="C:plasma membrane"/>
    <property type="evidence" value="ECO:0007669"/>
    <property type="project" value="TreeGrafter"/>
</dbReference>
<dbReference type="OrthoDB" id="5241017at2"/>
<keyword evidence="1" id="KW-0132">Cell division</keyword>
<evidence type="ECO:0000313" key="2">
    <source>
        <dbReference type="Proteomes" id="UP000076947"/>
    </source>
</evidence>